<name>A0A086TDK0_HAPC1</name>
<dbReference type="AlphaFoldDB" id="A0A086TDK0"/>
<organism evidence="1 2">
    <name type="scientific">Hapsidospora chrysogenum (strain ATCC 11550 / CBS 779.69 / DSM 880 / IAM 14645 / JCM 23072 / IMI 49137)</name>
    <name type="common">Acremonium chrysogenum</name>
    <dbReference type="NCBI Taxonomy" id="857340"/>
    <lineage>
        <taxon>Eukaryota</taxon>
        <taxon>Fungi</taxon>
        <taxon>Dikarya</taxon>
        <taxon>Ascomycota</taxon>
        <taxon>Pezizomycotina</taxon>
        <taxon>Sordariomycetes</taxon>
        <taxon>Hypocreomycetidae</taxon>
        <taxon>Hypocreales</taxon>
        <taxon>Bionectriaceae</taxon>
        <taxon>Hapsidospora</taxon>
    </lineage>
</organism>
<evidence type="ECO:0000313" key="1">
    <source>
        <dbReference type="EMBL" id="KFH47432.1"/>
    </source>
</evidence>
<protein>
    <submittedName>
        <fullName evidence="1">Uncharacterized protein</fullName>
    </submittedName>
</protein>
<sequence>MSASHGAVPAFDSIFQLPPSPLDLAQDWSWAQQPNPVLTVHHNPIAQSDQTGGDIPSFGLEEGWVRPVVPQDFYVSQAVHDFLVSLAPVTESNYHFTLENVGAVLNAAYRFITDSVPMFHRPSFGFLVEFSGMYLADRTALELSDIFHGTLVTSARRLGLFDTSFNNARAASTSPDENEWQNAVEYESAKRLV</sequence>
<evidence type="ECO:0000313" key="2">
    <source>
        <dbReference type="Proteomes" id="UP000029964"/>
    </source>
</evidence>
<gene>
    <name evidence="1" type="ORF">ACRE_017780</name>
</gene>
<dbReference type="STRING" id="857340.A0A086TDK0"/>
<proteinExistence type="predicted"/>
<comment type="caution">
    <text evidence="1">The sequence shown here is derived from an EMBL/GenBank/DDBJ whole genome shotgun (WGS) entry which is preliminary data.</text>
</comment>
<dbReference type="Proteomes" id="UP000029964">
    <property type="component" value="Unassembled WGS sequence"/>
</dbReference>
<accession>A0A086TDK0</accession>
<dbReference type="HOGENOM" id="CLU_1408356_0_0_1"/>
<dbReference type="EMBL" id="JPKY01000010">
    <property type="protein sequence ID" value="KFH47432.1"/>
    <property type="molecule type" value="Genomic_DNA"/>
</dbReference>
<reference evidence="2" key="1">
    <citation type="journal article" date="2014" name="Genome Announc.">
        <title>Genome sequence and annotation of Acremonium chrysogenum, producer of the beta-lactam antibiotic cephalosporin C.</title>
        <authorList>
            <person name="Terfehr D."/>
            <person name="Dahlmann T.A."/>
            <person name="Specht T."/>
            <person name="Zadra I."/>
            <person name="Kuernsteiner H."/>
            <person name="Kueck U."/>
        </authorList>
    </citation>
    <scope>NUCLEOTIDE SEQUENCE [LARGE SCALE GENOMIC DNA]</scope>
    <source>
        <strain evidence="2">ATCC 11550 / CBS 779.69 / DSM 880 / IAM 14645 / JCM 23072 / IMI 49137</strain>
    </source>
</reference>
<dbReference type="OrthoDB" id="1405595at2759"/>
<keyword evidence="2" id="KW-1185">Reference proteome</keyword>